<dbReference type="EMBL" id="QZWB01000003">
    <property type="protein sequence ID" value="RJT48315.1"/>
    <property type="molecule type" value="Genomic_DNA"/>
</dbReference>
<name>A0A3A5L600_9GAMM</name>
<dbReference type="Proteomes" id="UP000270757">
    <property type="component" value="Unassembled WGS sequence"/>
</dbReference>
<organism evidence="2 3">
    <name type="scientific">Legionella taurinensis</name>
    <dbReference type="NCBI Taxonomy" id="70611"/>
    <lineage>
        <taxon>Bacteria</taxon>
        <taxon>Pseudomonadati</taxon>
        <taxon>Pseudomonadota</taxon>
        <taxon>Gammaproteobacteria</taxon>
        <taxon>Legionellales</taxon>
        <taxon>Legionellaceae</taxon>
        <taxon>Legionella</taxon>
    </lineage>
</organism>
<accession>A0A3A5L600</accession>
<evidence type="ECO:0000313" key="3">
    <source>
        <dbReference type="Proteomes" id="UP000270757"/>
    </source>
</evidence>
<feature type="transmembrane region" description="Helical" evidence="1">
    <location>
        <begin position="130"/>
        <end position="149"/>
    </location>
</feature>
<evidence type="ECO:0000313" key="2">
    <source>
        <dbReference type="EMBL" id="RJT48315.1"/>
    </source>
</evidence>
<dbReference type="RefSeq" id="WP_115300676.1">
    <property type="nucleotide sequence ID" value="NZ_CAAAIR010000002.1"/>
</dbReference>
<feature type="transmembrane region" description="Helical" evidence="1">
    <location>
        <begin position="155"/>
        <end position="176"/>
    </location>
</feature>
<dbReference type="GeneID" id="48947243"/>
<keyword evidence="1" id="KW-1133">Transmembrane helix</keyword>
<protein>
    <submittedName>
        <fullName evidence="2">Uncharacterized protein</fullName>
    </submittedName>
</protein>
<keyword evidence="1" id="KW-0812">Transmembrane</keyword>
<dbReference type="AlphaFoldDB" id="A0A3A5L600"/>
<comment type="caution">
    <text evidence="2">The sequence shown here is derived from an EMBL/GenBank/DDBJ whole genome shotgun (WGS) entry which is preliminary data.</text>
</comment>
<keyword evidence="1" id="KW-0472">Membrane</keyword>
<gene>
    <name evidence="2" type="ORF">D6J04_04240</name>
</gene>
<evidence type="ECO:0000256" key="1">
    <source>
        <dbReference type="SAM" id="Phobius"/>
    </source>
</evidence>
<proteinExistence type="predicted"/>
<reference evidence="2 3" key="1">
    <citation type="submission" date="2018-09" db="EMBL/GenBank/DDBJ databases">
        <title>Draft genome sequences of Legionella taurinensis isolated from water samples.</title>
        <authorList>
            <person name="Chakeri A."/>
            <person name="Allerberger F."/>
            <person name="Kundi M."/>
            <person name="Ruppitsch W."/>
            <person name="Schmid D."/>
        </authorList>
    </citation>
    <scope>NUCLEOTIDE SEQUENCE [LARGE SCALE GENOMIC DNA]</scope>
    <source>
        <strain evidence="2 3">4570-18-6</strain>
    </source>
</reference>
<sequence length="220" mass="25088">MIYRFFKTKDVYTETQLNELSAALIKKFRDRFSAKALDLFFPLLTMRTTAFDYHIDNTIPPAEKQLFINAKYAFLKCLDDCLAEYDKVKKEQREEWVEIYDFVSHYYTSPHYLRVGGNQGEHTINAFDQAATGFMILSGVILAAGLVAFAFNFPIALLLTAVALTIMAPSLFYTVAETHGHEAVVNKQEEILFSALNGMVNHQELSDEELHPYVESTFSV</sequence>